<feature type="domain" description="HTH luxR-type" evidence="1">
    <location>
        <begin position="188"/>
        <end position="245"/>
    </location>
</feature>
<accession>Q01TQ7</accession>
<dbReference type="KEGG" id="sus:Acid_6027"/>
<proteinExistence type="predicted"/>
<dbReference type="SUPFAM" id="SSF46894">
    <property type="entry name" value="C-terminal effector domain of the bipartite response regulators"/>
    <property type="match status" value="1"/>
</dbReference>
<dbReference type="GO" id="GO:0006355">
    <property type="term" value="P:regulation of DNA-templated transcription"/>
    <property type="evidence" value="ECO:0007669"/>
    <property type="project" value="InterPro"/>
</dbReference>
<dbReference type="Gene3D" id="1.10.10.10">
    <property type="entry name" value="Winged helix-like DNA-binding domain superfamily/Winged helix DNA-binding domain"/>
    <property type="match status" value="1"/>
</dbReference>
<dbReference type="InterPro" id="IPR000792">
    <property type="entry name" value="Tscrpt_reg_LuxR_C"/>
</dbReference>
<dbReference type="STRING" id="234267.Acid_6027"/>
<sequence length="252" mass="28452">MPQNALIRLIYEAADDPLLWDAFLTKFAEAVHAETAGLLTQDKAGRWAKNLATVGMDPATRKSYDEYFVSCNPWLPRRNLIAENVETEQQILSNRELVKTEFYKDFLKPNIWLHACSAVTNVEESTYSSIYTLRSARNGAFTSDEVRLCSYLAPHLQTADRLSQRIADLEATVDRLLVGELDTKALAKLPLTPAEIRLAIALFKGQSVEAYAREAAISINTARWHVKQIYAKTGVKRQAELVQILLKCHRTQ</sequence>
<dbReference type="AlphaFoldDB" id="Q01TQ7"/>
<dbReference type="InterPro" id="IPR016032">
    <property type="entry name" value="Sig_transdc_resp-reg_C-effctor"/>
</dbReference>
<gene>
    <name evidence="2" type="ordered locus">Acid_6027</name>
</gene>
<organism evidence="2">
    <name type="scientific">Solibacter usitatus (strain Ellin6076)</name>
    <dbReference type="NCBI Taxonomy" id="234267"/>
    <lineage>
        <taxon>Bacteria</taxon>
        <taxon>Pseudomonadati</taxon>
        <taxon>Acidobacteriota</taxon>
        <taxon>Terriglobia</taxon>
        <taxon>Bryobacterales</taxon>
        <taxon>Solibacteraceae</taxon>
        <taxon>Candidatus Solibacter</taxon>
    </lineage>
</organism>
<evidence type="ECO:0000259" key="1">
    <source>
        <dbReference type="SMART" id="SM00421"/>
    </source>
</evidence>
<name>Q01TQ7_SOLUE</name>
<dbReference type="EMBL" id="CP000473">
    <property type="protein sequence ID" value="ABJ86963.1"/>
    <property type="molecule type" value="Genomic_DNA"/>
</dbReference>
<evidence type="ECO:0000313" key="2">
    <source>
        <dbReference type="EMBL" id="ABJ86963.1"/>
    </source>
</evidence>
<dbReference type="InParanoid" id="Q01TQ7"/>
<dbReference type="SMART" id="SM00421">
    <property type="entry name" value="HTH_LUXR"/>
    <property type="match status" value="1"/>
</dbReference>
<dbReference type="eggNOG" id="COG2771">
    <property type="taxonomic scope" value="Bacteria"/>
</dbReference>
<reference evidence="2" key="1">
    <citation type="submission" date="2006-10" db="EMBL/GenBank/DDBJ databases">
        <title>Complete sequence of Solibacter usitatus Ellin6076.</title>
        <authorList>
            <consortium name="US DOE Joint Genome Institute"/>
            <person name="Copeland A."/>
            <person name="Lucas S."/>
            <person name="Lapidus A."/>
            <person name="Barry K."/>
            <person name="Detter J.C."/>
            <person name="Glavina del Rio T."/>
            <person name="Hammon N."/>
            <person name="Israni S."/>
            <person name="Dalin E."/>
            <person name="Tice H."/>
            <person name="Pitluck S."/>
            <person name="Thompson L.S."/>
            <person name="Brettin T."/>
            <person name="Bruce D."/>
            <person name="Han C."/>
            <person name="Tapia R."/>
            <person name="Gilna P."/>
            <person name="Schmutz J."/>
            <person name="Larimer F."/>
            <person name="Land M."/>
            <person name="Hauser L."/>
            <person name="Kyrpides N."/>
            <person name="Mikhailova N."/>
            <person name="Janssen P.H."/>
            <person name="Kuske C.R."/>
            <person name="Richardson P."/>
        </authorList>
    </citation>
    <scope>NUCLEOTIDE SEQUENCE</scope>
    <source>
        <strain evidence="2">Ellin6076</strain>
    </source>
</reference>
<protein>
    <submittedName>
        <fullName evidence="2">Transcriptional regulator, LuxR family</fullName>
    </submittedName>
</protein>
<dbReference type="OrthoDB" id="115549at2"/>
<dbReference type="HOGENOM" id="CLU_1114788_0_0_0"/>
<dbReference type="InterPro" id="IPR036388">
    <property type="entry name" value="WH-like_DNA-bd_sf"/>
</dbReference>
<dbReference type="GO" id="GO:0003677">
    <property type="term" value="F:DNA binding"/>
    <property type="evidence" value="ECO:0007669"/>
    <property type="project" value="InterPro"/>
</dbReference>